<name>A0A1Z8ASC0_9FLAO</name>
<dbReference type="AlphaFoldDB" id="A0A1Z8ASC0"/>
<evidence type="ECO:0008006" key="4">
    <source>
        <dbReference type="Google" id="ProtNLM"/>
    </source>
</evidence>
<evidence type="ECO:0000313" key="3">
    <source>
        <dbReference type="Proteomes" id="UP000196102"/>
    </source>
</evidence>
<dbReference type="InterPro" id="IPR008969">
    <property type="entry name" value="CarboxyPept-like_regulatory"/>
</dbReference>
<dbReference type="Proteomes" id="UP000196102">
    <property type="component" value="Unassembled WGS sequence"/>
</dbReference>
<accession>A0A1Z8ASC0</accession>
<protein>
    <recommendedName>
        <fullName evidence="4">Carboxypeptidase-like regulatory domain-containing protein</fullName>
    </recommendedName>
</protein>
<feature type="signal peptide" evidence="1">
    <location>
        <begin position="1"/>
        <end position="18"/>
    </location>
</feature>
<keyword evidence="1" id="KW-0732">Signal</keyword>
<feature type="chain" id="PRO_5012780630" description="Carboxypeptidase-like regulatory domain-containing protein" evidence="1">
    <location>
        <begin position="19"/>
        <end position="285"/>
    </location>
</feature>
<dbReference type="EMBL" id="MAAX01000151">
    <property type="protein sequence ID" value="OUS13048.1"/>
    <property type="molecule type" value="Genomic_DNA"/>
</dbReference>
<reference evidence="3" key="1">
    <citation type="journal article" date="2017" name="Proc. Natl. Acad. Sci. U.S.A.">
        <title>Simulation of Deepwater Horizon oil plume reveals substrate specialization within a complex community of hydrocarbon-degraders.</title>
        <authorList>
            <person name="Hu P."/>
            <person name="Dubinsky E.A."/>
            <person name="Probst A.J."/>
            <person name="Wang J."/>
            <person name="Sieber C.M.K."/>
            <person name="Tom L.M."/>
            <person name="Gardinali P."/>
            <person name="Banfield J.F."/>
            <person name="Atlas R.M."/>
            <person name="Andersen G.L."/>
        </authorList>
    </citation>
    <scope>NUCLEOTIDE SEQUENCE [LARGE SCALE GENOMIC DNA]</scope>
</reference>
<comment type="caution">
    <text evidence="2">The sequence shown here is derived from an EMBL/GenBank/DDBJ whole genome shotgun (WGS) entry which is preliminary data.</text>
</comment>
<dbReference type="SUPFAM" id="SSF49464">
    <property type="entry name" value="Carboxypeptidase regulatory domain-like"/>
    <property type="match status" value="1"/>
</dbReference>
<dbReference type="RefSeq" id="WP_303687196.1">
    <property type="nucleotide sequence ID" value="NZ_CAJXYO010000065.1"/>
</dbReference>
<evidence type="ECO:0000313" key="2">
    <source>
        <dbReference type="EMBL" id="OUS13048.1"/>
    </source>
</evidence>
<proteinExistence type="predicted"/>
<gene>
    <name evidence="2" type="ORF">A9Q93_09565</name>
</gene>
<dbReference type="Gene3D" id="2.60.40.1120">
    <property type="entry name" value="Carboxypeptidase-like, regulatory domain"/>
    <property type="match status" value="1"/>
</dbReference>
<dbReference type="Pfam" id="PF13715">
    <property type="entry name" value="CarbopepD_reg_2"/>
    <property type="match status" value="1"/>
</dbReference>
<organism evidence="2 3">
    <name type="scientific">Nonlabens dokdonensis</name>
    <dbReference type="NCBI Taxonomy" id="328515"/>
    <lineage>
        <taxon>Bacteria</taxon>
        <taxon>Pseudomonadati</taxon>
        <taxon>Bacteroidota</taxon>
        <taxon>Flavobacteriia</taxon>
        <taxon>Flavobacteriales</taxon>
        <taxon>Flavobacteriaceae</taxon>
        <taxon>Nonlabens</taxon>
    </lineage>
</organism>
<evidence type="ECO:0000256" key="1">
    <source>
        <dbReference type="SAM" id="SignalP"/>
    </source>
</evidence>
<sequence>MKHYLVVFSFLVCSFCFSQRTITGTVSDTDDVLLGASVSVKGTSVNTVTDFDGNYSIIANEEDILIFSYTGYESQEILVGDQSVIDVKLITDLIICFFPYYYPNYIHKIYGFNYQTFGIQFQNNYDLIPWDISPTISYLTNFNKNSSFAVSLERRFDLSDEFHFTARLTAETSDFNDNQYHSYKMELQKSVNGFWESDFMDIQLITGYIDYDGSTSSDNLGYGLGFEKSVIYNLKIGTNFIHWQEFNEFNANASYTWRRWSISGNYKHLADYEEFQIGLGYNFYF</sequence>